<evidence type="ECO:0000256" key="1">
    <source>
        <dbReference type="SAM" id="Coils"/>
    </source>
</evidence>
<evidence type="ECO:0000256" key="2">
    <source>
        <dbReference type="SAM" id="MobiDB-lite"/>
    </source>
</evidence>
<reference evidence="5" key="1">
    <citation type="journal article" date="2019" name="Int. J. Syst. Evol. Microbiol.">
        <title>The Global Catalogue of Microorganisms (GCM) 10K type strain sequencing project: providing services to taxonomists for standard genome sequencing and annotation.</title>
        <authorList>
            <consortium name="The Broad Institute Genomics Platform"/>
            <consortium name="The Broad Institute Genome Sequencing Center for Infectious Disease"/>
            <person name="Wu L."/>
            <person name="Ma J."/>
        </authorList>
    </citation>
    <scope>NUCLEOTIDE SEQUENCE [LARGE SCALE GENOMIC DNA]</scope>
    <source>
        <strain evidence="5">CCUG 49584</strain>
    </source>
</reference>
<sequence>MPESDTKPVLKADSKLYRLRVKAALVLCFERLWPLILPVLLLIALSASLAWLGLFQMMPRWLHLTVLTAFALAFLYCLFRFHQFRLPDDQTVNSRIERENNLLHSPLQINDDQLAGQSDDPLAQALWQEHRKRMAALTERLHGFLPHPAIPQRDPYAVRAVVILLFAATAAYSVSPSSGKLSDLWTPPAGFAGPEGRIDAWITPPAYTGKAPVFLSAANLDSKPLDVPQGSILSVQISGSSRNQLTLTGQDGKSYQVEAKPASGATANSANFELPLSKSVTAQLQAGSRQQAWQFNVTPDTVPVVEFTRNPTYALNGTLELHYKISDDYGVTKLQSDIKLLEQPDISGQSLTDVPELRLSFPKRGKNSADEITALQDLTMHPWAGKYVSLQVQVTDDAGQTGTSKEIRFVLPQRPFINPLARALVEQRQILALDSSQKTSVIQMLDVLTMYPQTTIANVSHYLGLRSVRERLKLARNNEDLREIVAYMWNVARGIEDGQLSEAEKALRAAQEALSHALQNNAGPEEIARLTKELREAMNRYLNEMARRQQTNPNQNAQNNPNVRVLSQRDIDRMMQQIEDLARSGNHAEAQQMLSQLQEMLNNLQPGQSAQQGQGQGQGQGNGAQQQLNKLGDLMRRQQELMNETFKLDQQLTETDDYNYDGEGEQSPKNGTSRQETEQALKDLQQQQRDLQSELNKLTDELKKQGLESSKEMNQAQNFMGRAGRSLGNGESGQATDQQAEALDSLRRGARSMMQQLQQAQGQGEGQGQGQGQQNGEARDPLGRGTGQGSSDGKGTQLPNQIDIQKARRILDEIRKKLGDALSPQQEKEYLERLLQRDQ</sequence>
<dbReference type="RefSeq" id="WP_289384226.1">
    <property type="nucleotide sequence ID" value="NZ_JAUCBM010000001.1"/>
</dbReference>
<keyword evidence="5" id="KW-1185">Reference proteome</keyword>
<keyword evidence="3" id="KW-1133">Transmembrane helix</keyword>
<feature type="region of interest" description="Disordered" evidence="2">
    <location>
        <begin position="749"/>
        <end position="804"/>
    </location>
</feature>
<dbReference type="Proteomes" id="UP001597263">
    <property type="component" value="Unassembled WGS sequence"/>
</dbReference>
<proteinExistence type="predicted"/>
<evidence type="ECO:0000256" key="3">
    <source>
        <dbReference type="SAM" id="Phobius"/>
    </source>
</evidence>
<feature type="compositionally biased region" description="Acidic residues" evidence="2">
    <location>
        <begin position="654"/>
        <end position="664"/>
    </location>
</feature>
<feature type="compositionally biased region" description="Polar residues" evidence="2">
    <location>
        <begin position="793"/>
        <end position="803"/>
    </location>
</feature>
<keyword evidence="1" id="KW-0175">Coiled coil</keyword>
<feature type="coiled-coil region" evidence="1">
    <location>
        <begin position="500"/>
        <end position="547"/>
    </location>
</feature>
<accession>A0ABW3V5L1</accession>
<feature type="region of interest" description="Disordered" evidence="2">
    <location>
        <begin position="606"/>
        <end position="625"/>
    </location>
</feature>
<evidence type="ECO:0000313" key="4">
    <source>
        <dbReference type="EMBL" id="MFD1227954.1"/>
    </source>
</evidence>
<organism evidence="4 5">
    <name type="scientific">Pseudochrobactrum kiredjianiae</name>
    <dbReference type="NCBI Taxonomy" id="386305"/>
    <lineage>
        <taxon>Bacteria</taxon>
        <taxon>Pseudomonadati</taxon>
        <taxon>Pseudomonadota</taxon>
        <taxon>Alphaproteobacteria</taxon>
        <taxon>Hyphomicrobiales</taxon>
        <taxon>Brucellaceae</taxon>
        <taxon>Pseudochrobactrum</taxon>
    </lineage>
</organism>
<protein>
    <submittedName>
        <fullName evidence="4">TIGR02302 family protein</fullName>
    </submittedName>
</protein>
<dbReference type="NCBIfam" id="TIGR02302">
    <property type="entry name" value="aProt_lowcomp"/>
    <property type="match status" value="1"/>
</dbReference>
<feature type="compositionally biased region" description="Gly residues" evidence="2">
    <location>
        <begin position="763"/>
        <end position="773"/>
    </location>
</feature>
<feature type="transmembrane region" description="Helical" evidence="3">
    <location>
        <begin position="32"/>
        <end position="55"/>
    </location>
</feature>
<feature type="transmembrane region" description="Helical" evidence="3">
    <location>
        <begin position="61"/>
        <end position="79"/>
    </location>
</feature>
<dbReference type="Pfam" id="PF13779">
    <property type="entry name" value="DUF4175"/>
    <property type="match status" value="1"/>
</dbReference>
<feature type="region of interest" description="Disordered" evidence="2">
    <location>
        <begin position="646"/>
        <end position="689"/>
    </location>
</feature>
<keyword evidence="3" id="KW-0472">Membrane</keyword>
<name>A0ABW3V5L1_9HYPH</name>
<dbReference type="EMBL" id="JBHTMA010000040">
    <property type="protein sequence ID" value="MFD1227954.1"/>
    <property type="molecule type" value="Genomic_DNA"/>
</dbReference>
<gene>
    <name evidence="4" type="ORF">ACFQ35_12490</name>
</gene>
<comment type="caution">
    <text evidence="4">The sequence shown here is derived from an EMBL/GenBank/DDBJ whole genome shotgun (WGS) entry which is preliminary data.</text>
</comment>
<keyword evidence="3" id="KW-0812">Transmembrane</keyword>
<dbReference type="InterPro" id="IPR012683">
    <property type="entry name" value="CHP02302_TM"/>
</dbReference>
<evidence type="ECO:0000313" key="5">
    <source>
        <dbReference type="Proteomes" id="UP001597263"/>
    </source>
</evidence>